<keyword evidence="4" id="KW-1133">Transmembrane helix</keyword>
<dbReference type="AlphaFoldDB" id="A0A4R4KCL4"/>
<gene>
    <name evidence="6" type="ORF">EZE20_12255</name>
</gene>
<keyword evidence="4" id="KW-0472">Membrane</keyword>
<evidence type="ECO:0000256" key="4">
    <source>
        <dbReference type="SAM" id="Phobius"/>
    </source>
</evidence>
<keyword evidence="4" id="KW-0812">Transmembrane</keyword>
<keyword evidence="7" id="KW-1185">Reference proteome</keyword>
<dbReference type="SUPFAM" id="SSF53448">
    <property type="entry name" value="Nucleotide-diphospho-sugar transferases"/>
    <property type="match status" value="1"/>
</dbReference>
<evidence type="ECO:0000256" key="3">
    <source>
        <dbReference type="ARBA" id="ARBA00022679"/>
    </source>
</evidence>
<dbReference type="InterPro" id="IPR001173">
    <property type="entry name" value="Glyco_trans_2-like"/>
</dbReference>
<dbReference type="OrthoDB" id="9805625at2"/>
<dbReference type="InterPro" id="IPR029044">
    <property type="entry name" value="Nucleotide-diphossugar_trans"/>
</dbReference>
<feature type="transmembrane region" description="Helical" evidence="4">
    <location>
        <begin position="6"/>
        <end position="24"/>
    </location>
</feature>
<evidence type="ECO:0000313" key="6">
    <source>
        <dbReference type="EMBL" id="TDB64446.1"/>
    </source>
</evidence>
<dbReference type="PANTHER" id="PTHR43630">
    <property type="entry name" value="POLY-BETA-1,6-N-ACETYL-D-GLUCOSAMINE SYNTHASE"/>
    <property type="match status" value="1"/>
</dbReference>
<dbReference type="GO" id="GO:0016757">
    <property type="term" value="F:glycosyltransferase activity"/>
    <property type="evidence" value="ECO:0007669"/>
    <property type="project" value="UniProtKB-KW"/>
</dbReference>
<dbReference type="Pfam" id="PF00535">
    <property type="entry name" value="Glycos_transf_2"/>
    <property type="match status" value="1"/>
</dbReference>
<feature type="domain" description="Glycosyltransferase 2-like" evidence="5">
    <location>
        <begin position="45"/>
        <end position="168"/>
    </location>
</feature>
<comment type="caution">
    <text evidence="6">The sequence shown here is derived from an EMBL/GenBank/DDBJ whole genome shotgun (WGS) entry which is preliminary data.</text>
</comment>
<evidence type="ECO:0000256" key="2">
    <source>
        <dbReference type="ARBA" id="ARBA00022676"/>
    </source>
</evidence>
<organism evidence="6 7">
    <name type="scientific">Arundinibacter roseus</name>
    <dbReference type="NCBI Taxonomy" id="2070510"/>
    <lineage>
        <taxon>Bacteria</taxon>
        <taxon>Pseudomonadati</taxon>
        <taxon>Bacteroidota</taxon>
        <taxon>Cytophagia</taxon>
        <taxon>Cytophagales</taxon>
        <taxon>Spirosomataceae</taxon>
        <taxon>Arundinibacter</taxon>
    </lineage>
</organism>
<comment type="similarity">
    <text evidence="1">Belongs to the glycosyltransferase 2 family.</text>
</comment>
<dbReference type="PANTHER" id="PTHR43630:SF1">
    <property type="entry name" value="POLY-BETA-1,6-N-ACETYL-D-GLUCOSAMINE SYNTHASE"/>
    <property type="match status" value="1"/>
</dbReference>
<evidence type="ECO:0000256" key="1">
    <source>
        <dbReference type="ARBA" id="ARBA00006739"/>
    </source>
</evidence>
<feature type="transmembrane region" description="Helical" evidence="4">
    <location>
        <begin position="342"/>
        <end position="364"/>
    </location>
</feature>
<name>A0A4R4KCL4_9BACT</name>
<accession>A0A4R4KCL4</accession>
<evidence type="ECO:0000259" key="5">
    <source>
        <dbReference type="Pfam" id="PF00535"/>
    </source>
</evidence>
<dbReference type="EMBL" id="SMJU01000007">
    <property type="protein sequence ID" value="TDB64446.1"/>
    <property type="molecule type" value="Genomic_DNA"/>
</dbReference>
<reference evidence="6 7" key="1">
    <citation type="submission" date="2019-02" db="EMBL/GenBank/DDBJ databases">
        <title>Arundinibacter roseus gen. nov., sp. nov., a new member of the family Cytophagaceae.</title>
        <authorList>
            <person name="Szuroczki S."/>
            <person name="Khayer B."/>
            <person name="Sproer C."/>
            <person name="Toumi M."/>
            <person name="Szabo A."/>
            <person name="Felfoldi T."/>
            <person name="Schumann P."/>
            <person name="Toth E."/>
        </authorList>
    </citation>
    <scope>NUCLEOTIDE SEQUENCE [LARGE SCALE GENOMIC DNA]</scope>
    <source>
        <strain evidence="6 7">DMA-k-7a</strain>
    </source>
</reference>
<dbReference type="Gene3D" id="3.90.550.10">
    <property type="entry name" value="Spore Coat Polysaccharide Biosynthesis Protein SpsA, Chain A"/>
    <property type="match status" value="1"/>
</dbReference>
<keyword evidence="3 6" id="KW-0808">Transferase</keyword>
<sequence length="377" mass="43085">MLFNGCLLLGMAYGLFTLFLWRSWKKIPDYKLSGNQISSESTKVSILIPVRNEAENILALLQDLNNQSYPFHLFEVWVINDASTDQTAQLVQDFISQARFSLHLENLIEEPTLSPKKRAITHTIPKTIGTLILCTDGDCRVGAEWVATIVSFYEQTNARFISAPVTFLAVETFKDNLFTIEFGSLVGAGGATLAHNRPTMCNGANIAYQKTAFEAVGGYAATPKIASGDDEFLMHKIHEKLGGVHFLKSQAATVETAAPASWKFFVQQRKRWASKWKHYSQWPPKLIAIFVFLANAMLLLSLLLWGFGVFDRYQVQLLWLLKCLPEWLYLGNLLHFFKRKNLYWYIPLLQLVYPFYVCFFGLLAQKPQYQWKNRSLE</sequence>
<dbReference type="RefSeq" id="WP_132118009.1">
    <property type="nucleotide sequence ID" value="NZ_SMJU01000007.1"/>
</dbReference>
<feature type="transmembrane region" description="Helical" evidence="4">
    <location>
        <begin position="286"/>
        <end position="310"/>
    </location>
</feature>
<keyword evidence="2" id="KW-0328">Glycosyltransferase</keyword>
<protein>
    <submittedName>
        <fullName evidence="6">Glycosyltransferase</fullName>
    </submittedName>
</protein>
<evidence type="ECO:0000313" key="7">
    <source>
        <dbReference type="Proteomes" id="UP000295706"/>
    </source>
</evidence>
<proteinExistence type="inferred from homology"/>
<dbReference type="Proteomes" id="UP000295706">
    <property type="component" value="Unassembled WGS sequence"/>
</dbReference>